<dbReference type="InterPro" id="IPR011990">
    <property type="entry name" value="TPR-like_helical_dom_sf"/>
</dbReference>
<evidence type="ECO:0000256" key="1">
    <source>
        <dbReference type="ARBA" id="ARBA00005820"/>
    </source>
</evidence>
<dbReference type="AlphaFoldDB" id="A0A212R6W4"/>
<dbReference type="InterPro" id="IPR036388">
    <property type="entry name" value="WH-like_DNA-bd_sf"/>
</dbReference>
<dbReference type="SMART" id="SM00028">
    <property type="entry name" value="TPR"/>
    <property type="match status" value="5"/>
</dbReference>
<dbReference type="SMART" id="SM01043">
    <property type="entry name" value="BTAD"/>
    <property type="match status" value="1"/>
</dbReference>
<feature type="DNA-binding region" description="OmpR/PhoB-type" evidence="3">
    <location>
        <begin position="1"/>
        <end position="100"/>
    </location>
</feature>
<dbReference type="PROSITE" id="PS51755">
    <property type="entry name" value="OMPR_PHOB"/>
    <property type="match status" value="1"/>
</dbReference>
<sequence length="1150" mass="128413">MLRVRMFGRFEVWRGETPIPEADWFTRRAKQLFQILLLARGRPVPADQLLDWLWPRADPQRAAITLRSTVHALRRALEPDRPPRASRYIRAQPPGYAVVPEAPLWVDVWAFDDLLEAAGRSVSPEERRERLMEALALYRDDLLIEEPYAEWTLAERERLRERYLEAALELAELLAEAGVPEKAISLCRRVITLDEFREPAYRALMRYQIAIGDHAGALSTYERCRQALREAFGVEPSPATQALYEALRRGELALPRPIASVQPLRDLPEGEGGPEEIFVGREAELERMRGIFAGWSYGSGGVGILSGEPGAGKTRLAAEAIRRFAPEADVLYVRGIFIERTLPFAALAESLRRFLSQLPPDRRAYLPAPALAQVARLVPSLHLLFPNLPAVPETTPEENRHRLIDGFANLLIALADQRPLVVFVDDLHWADEATLTVIGRLARRAARHPLVLLLAYTPGEAPEGQEAAYLLEGLRREGIGSWIRVGRLPLEAIVHWLASLSGEPLEDLRELARRLYSLTEGNALFTAELLRAVRAAEGGFRRELLERYLEGPAAVSSLRSLVLERVARLPEGAREILEIAAVIGRAFPLQWLELVGPPDPTPHLRILLERHFLREEAEERLSFVHEVVRRVIYEAIPPVVRRRQHRRLAEALAALYGPHPGPYSAEIAYHFQRAGRSALPAMVRYAVEAGDHARRTYGFRQAVRHYDEALHAARGAGGEGMAEWIRRAYLGRGMALEALGDWEGIVETYTRFREWAEAQGDRLHALNAARRLMTTLTMLGRLEEAGGLAGEIRGQFADVLSPAEADLLDRVELVFGEEPAGSPLREPLFQPAPPLWGRPWKELAEALAPEQAPLLLNLYGWILTLQGMPEAAEACLGQALTIAEATAQWPHVVMGCNLMAYLQDLRGDFPGIQAWLSRGLQLARRVPEMDWSTIWARIFQGYLALRARRLEEAQAQFQSVLTLLKGRSALRAHRLSAQIGLGMAVLAQGDLERATALLDEALAQGRAVDAVARSVGLVGEARLARLRGRPDEARTMLGQALRYTGRRGLVAEFVHAAVEMGRWARAVGRPEEARPVLEEAIRWADAAGFRPAALTARIALGKVLRAMGEAPSLEEIREEAQRLWLALAAQLPAGEPAERYLIPRRAVESM</sequence>
<dbReference type="SUPFAM" id="SSF52540">
    <property type="entry name" value="P-loop containing nucleoside triphosphate hydrolases"/>
    <property type="match status" value="1"/>
</dbReference>
<accession>A0A212R6W4</accession>
<dbReference type="Proteomes" id="UP000197025">
    <property type="component" value="Unassembled WGS sequence"/>
</dbReference>
<dbReference type="OrthoDB" id="134656at2"/>
<protein>
    <submittedName>
        <fullName evidence="5">Predicted ATPase</fullName>
    </submittedName>
</protein>
<dbReference type="Gene3D" id="1.10.10.10">
    <property type="entry name" value="Winged helix-like DNA-binding domain superfamily/Winged helix DNA-binding domain"/>
    <property type="match status" value="1"/>
</dbReference>
<evidence type="ECO:0000256" key="3">
    <source>
        <dbReference type="PROSITE-ProRule" id="PRU01091"/>
    </source>
</evidence>
<evidence type="ECO:0000259" key="4">
    <source>
        <dbReference type="PROSITE" id="PS51755"/>
    </source>
</evidence>
<evidence type="ECO:0000313" key="6">
    <source>
        <dbReference type="Proteomes" id="UP000197025"/>
    </source>
</evidence>
<dbReference type="SUPFAM" id="SSF48452">
    <property type="entry name" value="TPR-like"/>
    <property type="match status" value="3"/>
</dbReference>
<evidence type="ECO:0000256" key="2">
    <source>
        <dbReference type="ARBA" id="ARBA00023125"/>
    </source>
</evidence>
<dbReference type="InterPro" id="IPR001867">
    <property type="entry name" value="OmpR/PhoB-type_DNA-bd"/>
</dbReference>
<feature type="domain" description="OmpR/PhoB-type" evidence="4">
    <location>
        <begin position="1"/>
        <end position="100"/>
    </location>
</feature>
<dbReference type="GO" id="GO:0006355">
    <property type="term" value="P:regulation of DNA-templated transcription"/>
    <property type="evidence" value="ECO:0007669"/>
    <property type="project" value="InterPro"/>
</dbReference>
<comment type="similarity">
    <text evidence="1">Belongs to the AfsR/DnrI/RedD regulatory family.</text>
</comment>
<proteinExistence type="inferred from homology"/>
<dbReference type="Pfam" id="PF03704">
    <property type="entry name" value="BTAD"/>
    <property type="match status" value="1"/>
</dbReference>
<dbReference type="Pfam" id="PF00486">
    <property type="entry name" value="Trans_reg_C"/>
    <property type="match status" value="1"/>
</dbReference>
<organism evidence="5 6">
    <name type="scientific">Thermoflexus hugenholtzii JAD2</name>
    <dbReference type="NCBI Taxonomy" id="877466"/>
    <lineage>
        <taxon>Bacteria</taxon>
        <taxon>Bacillati</taxon>
        <taxon>Chloroflexota</taxon>
        <taxon>Thermoflexia</taxon>
        <taxon>Thermoflexales</taxon>
        <taxon>Thermoflexaceae</taxon>
        <taxon>Thermoflexus</taxon>
    </lineage>
</organism>
<dbReference type="GO" id="GO:0003677">
    <property type="term" value="F:DNA binding"/>
    <property type="evidence" value="ECO:0007669"/>
    <property type="project" value="UniProtKB-UniRule"/>
</dbReference>
<dbReference type="InterPro" id="IPR016032">
    <property type="entry name" value="Sig_transdc_resp-reg_C-effctor"/>
</dbReference>
<dbReference type="InterPro" id="IPR005158">
    <property type="entry name" value="BTAD"/>
</dbReference>
<dbReference type="Gene3D" id="1.25.40.10">
    <property type="entry name" value="Tetratricopeptide repeat domain"/>
    <property type="match status" value="3"/>
</dbReference>
<keyword evidence="6" id="KW-1185">Reference proteome</keyword>
<dbReference type="PANTHER" id="PTHR35807">
    <property type="entry name" value="TRANSCRIPTIONAL REGULATOR REDD-RELATED"/>
    <property type="match status" value="1"/>
</dbReference>
<dbReference type="Gene3D" id="3.40.50.300">
    <property type="entry name" value="P-loop containing nucleotide triphosphate hydrolases"/>
    <property type="match status" value="1"/>
</dbReference>
<dbReference type="Pfam" id="PF13191">
    <property type="entry name" value="AAA_16"/>
    <property type="match status" value="1"/>
</dbReference>
<dbReference type="InterPro" id="IPR041664">
    <property type="entry name" value="AAA_16"/>
</dbReference>
<dbReference type="EMBL" id="FYEK01000035">
    <property type="protein sequence ID" value="SNB67818.1"/>
    <property type="molecule type" value="Genomic_DNA"/>
</dbReference>
<reference evidence="6" key="1">
    <citation type="submission" date="2017-06" db="EMBL/GenBank/DDBJ databases">
        <authorList>
            <person name="Varghese N."/>
            <person name="Submissions S."/>
        </authorList>
    </citation>
    <scope>NUCLEOTIDE SEQUENCE [LARGE SCALE GENOMIC DNA]</scope>
    <source>
        <strain evidence="6">JAD2</strain>
    </source>
</reference>
<dbReference type="InterPro" id="IPR051677">
    <property type="entry name" value="AfsR-DnrI-RedD_regulator"/>
</dbReference>
<dbReference type="GO" id="GO:0000160">
    <property type="term" value="P:phosphorelay signal transduction system"/>
    <property type="evidence" value="ECO:0007669"/>
    <property type="project" value="InterPro"/>
</dbReference>
<dbReference type="PANTHER" id="PTHR35807:SF2">
    <property type="entry name" value="TRANSCRIPTIONAL ACTIVATOR DOMAIN"/>
    <property type="match status" value="1"/>
</dbReference>
<dbReference type="InterPro" id="IPR027417">
    <property type="entry name" value="P-loop_NTPase"/>
</dbReference>
<dbReference type="SMART" id="SM00862">
    <property type="entry name" value="Trans_reg_C"/>
    <property type="match status" value="1"/>
</dbReference>
<dbReference type="InterPro" id="IPR019734">
    <property type="entry name" value="TPR_rpt"/>
</dbReference>
<gene>
    <name evidence="5" type="ORF">SAMN02746019_00001790</name>
</gene>
<keyword evidence="2 3" id="KW-0238">DNA-binding</keyword>
<dbReference type="InParanoid" id="A0A212R6W4"/>
<name>A0A212R6W4_9CHLR</name>
<dbReference type="RefSeq" id="WP_088571568.1">
    <property type="nucleotide sequence ID" value="NZ_FYEK01000035.1"/>
</dbReference>
<evidence type="ECO:0000313" key="5">
    <source>
        <dbReference type="EMBL" id="SNB67818.1"/>
    </source>
</evidence>
<dbReference type="SUPFAM" id="SSF46894">
    <property type="entry name" value="C-terminal effector domain of the bipartite response regulators"/>
    <property type="match status" value="1"/>
</dbReference>